<dbReference type="PANTHER" id="PTHR36154">
    <property type="entry name" value="DNA-BINDING TRANSCRIPTIONAL ACTIVATOR ALPA"/>
    <property type="match status" value="1"/>
</dbReference>
<dbReference type="AlphaFoldDB" id="A0AA91Z946"/>
<dbReference type="RefSeq" id="WP_096344618.1">
    <property type="nucleotide sequence ID" value="NZ_CP033116.1"/>
</dbReference>
<evidence type="ECO:0000313" key="2">
    <source>
        <dbReference type="EMBL" id="QFY58807.1"/>
    </source>
</evidence>
<keyword evidence="4" id="KW-1185">Reference proteome</keyword>
<reference evidence="1 3" key="1">
    <citation type="submission" date="2017-09" db="EMBL/GenBank/DDBJ databases">
        <title>Bacterial and phytoplankton interrelationship in Kongsfjorden, an Arctic fjord.</title>
        <authorList>
            <person name="Sinha R."/>
            <person name="Krishnan K."/>
        </authorList>
    </citation>
    <scope>NUCLEOTIDE SEQUENCE [LARGE SCALE GENOMIC DNA]</scope>
    <source>
        <strain evidence="1 3">58</strain>
    </source>
</reference>
<dbReference type="InterPro" id="IPR010260">
    <property type="entry name" value="AlpA"/>
</dbReference>
<accession>A0AA91Z946</accession>
<organism evidence="1 3">
    <name type="scientific">Halopseudomonas pelagia</name>
    <dbReference type="NCBI Taxonomy" id="553151"/>
    <lineage>
        <taxon>Bacteria</taxon>
        <taxon>Pseudomonadati</taxon>
        <taxon>Pseudomonadota</taxon>
        <taxon>Gammaproteobacteria</taxon>
        <taxon>Pseudomonadales</taxon>
        <taxon>Pseudomonadaceae</taxon>
        <taxon>Halopseudomonas</taxon>
    </lineage>
</organism>
<protein>
    <submittedName>
        <fullName evidence="2">AlpA family phage regulatory protein</fullName>
    </submittedName>
    <submittedName>
        <fullName evidence="1">AlpA family transcriptional regulator</fullName>
    </submittedName>
</protein>
<dbReference type="Pfam" id="PF05930">
    <property type="entry name" value="Phage_AlpA"/>
    <property type="match status" value="1"/>
</dbReference>
<evidence type="ECO:0000313" key="4">
    <source>
        <dbReference type="Proteomes" id="UP000344571"/>
    </source>
</evidence>
<dbReference type="Gene3D" id="1.10.238.160">
    <property type="match status" value="1"/>
</dbReference>
<gene>
    <name evidence="1" type="ORF">CO192_00110</name>
    <name evidence="2" type="ORF">EAO82_11945</name>
</gene>
<dbReference type="InterPro" id="IPR009061">
    <property type="entry name" value="DNA-bd_dom_put_sf"/>
</dbReference>
<sequence length="87" mass="9623">MKPRFIRIAEVLERTGLGRSTIYKYMAAGTFPPRVSVGGRSVSWLESEIDGWMLAKIEGRDLAWQTRQMSMSTAISPASRAAAHGSH</sequence>
<reference evidence="2 4" key="2">
    <citation type="submission" date="2018-10" db="EMBL/GenBank/DDBJ databases">
        <title>Complete genome sequence of Pseudomonas pelagia strain Kongs-67.</title>
        <authorList>
            <person name="Sinha R.K."/>
            <person name="Krishnan K."/>
        </authorList>
    </citation>
    <scope>NUCLEOTIDE SEQUENCE [LARGE SCALE GENOMIC DNA]</scope>
    <source>
        <strain evidence="2 4">Kongs-67</strain>
    </source>
</reference>
<dbReference type="Proteomes" id="UP000243750">
    <property type="component" value="Unassembled WGS sequence"/>
</dbReference>
<dbReference type="EMBL" id="NWMT01000003">
    <property type="protein sequence ID" value="PCD01461.1"/>
    <property type="molecule type" value="Genomic_DNA"/>
</dbReference>
<dbReference type="PANTHER" id="PTHR36154:SF1">
    <property type="entry name" value="DNA-BINDING TRANSCRIPTIONAL ACTIVATOR ALPA"/>
    <property type="match status" value="1"/>
</dbReference>
<name>A0AA91Z946_9GAMM</name>
<proteinExistence type="predicted"/>
<dbReference type="Proteomes" id="UP000344571">
    <property type="component" value="Chromosome"/>
</dbReference>
<evidence type="ECO:0000313" key="1">
    <source>
        <dbReference type="EMBL" id="PCD01461.1"/>
    </source>
</evidence>
<dbReference type="EMBL" id="CP033116">
    <property type="protein sequence ID" value="QFY58807.1"/>
    <property type="molecule type" value="Genomic_DNA"/>
</dbReference>
<dbReference type="InterPro" id="IPR052931">
    <property type="entry name" value="Prophage_regulatory_activator"/>
</dbReference>
<evidence type="ECO:0000313" key="3">
    <source>
        <dbReference type="Proteomes" id="UP000243750"/>
    </source>
</evidence>
<dbReference type="SUPFAM" id="SSF46955">
    <property type="entry name" value="Putative DNA-binding domain"/>
    <property type="match status" value="1"/>
</dbReference>